<reference evidence="2" key="1">
    <citation type="journal article" date="2021" name="Proc. Natl. Acad. Sci. U.S.A.">
        <title>A Catalog of Tens of Thousands of Viruses from Human Metagenomes Reveals Hidden Associations with Chronic Diseases.</title>
        <authorList>
            <person name="Tisza M.J."/>
            <person name="Buck C.B."/>
        </authorList>
    </citation>
    <scope>NUCLEOTIDE SEQUENCE</scope>
    <source>
        <strain evidence="2">Ct3R43</strain>
    </source>
</reference>
<dbReference type="EMBL" id="BK016262">
    <property type="protein sequence ID" value="DAG05646.1"/>
    <property type="molecule type" value="Genomic_DNA"/>
</dbReference>
<sequence length="105" mass="11986">MRNENEKLTEAARMLSRNCEERLDSCKGCLFCRSDLLCKLRGVPAEWNRDFGLDEHIVDVNKKVSTPTDTPTETVAPTDAPTASKTRQERFLKMFPRADAVQRRA</sequence>
<feature type="compositionally biased region" description="Polar residues" evidence="1">
    <location>
        <begin position="64"/>
        <end position="85"/>
    </location>
</feature>
<protein>
    <submittedName>
        <fullName evidence="2">Uncharacterized protein</fullName>
    </submittedName>
</protein>
<accession>A0A8S5VG34</accession>
<organism evidence="2">
    <name type="scientific">Siphoviridae sp. ct3R43</name>
    <dbReference type="NCBI Taxonomy" id="2825321"/>
    <lineage>
        <taxon>Viruses</taxon>
        <taxon>Duplodnaviria</taxon>
        <taxon>Heunggongvirae</taxon>
        <taxon>Uroviricota</taxon>
        <taxon>Caudoviricetes</taxon>
    </lineage>
</organism>
<name>A0A8S5VG34_9CAUD</name>
<feature type="region of interest" description="Disordered" evidence="1">
    <location>
        <begin position="64"/>
        <end position="87"/>
    </location>
</feature>
<evidence type="ECO:0000256" key="1">
    <source>
        <dbReference type="SAM" id="MobiDB-lite"/>
    </source>
</evidence>
<proteinExistence type="predicted"/>
<evidence type="ECO:0000313" key="2">
    <source>
        <dbReference type="EMBL" id="DAG05646.1"/>
    </source>
</evidence>